<dbReference type="AlphaFoldDB" id="A0A9P0YK81"/>
<proteinExistence type="predicted"/>
<organism evidence="1 2">
    <name type="scientific">Cuscuta europaea</name>
    <name type="common">European dodder</name>
    <dbReference type="NCBI Taxonomy" id="41803"/>
    <lineage>
        <taxon>Eukaryota</taxon>
        <taxon>Viridiplantae</taxon>
        <taxon>Streptophyta</taxon>
        <taxon>Embryophyta</taxon>
        <taxon>Tracheophyta</taxon>
        <taxon>Spermatophyta</taxon>
        <taxon>Magnoliopsida</taxon>
        <taxon>eudicotyledons</taxon>
        <taxon>Gunneridae</taxon>
        <taxon>Pentapetalae</taxon>
        <taxon>asterids</taxon>
        <taxon>lamiids</taxon>
        <taxon>Solanales</taxon>
        <taxon>Convolvulaceae</taxon>
        <taxon>Cuscuteae</taxon>
        <taxon>Cuscuta</taxon>
        <taxon>Cuscuta subgen. Cuscuta</taxon>
    </lineage>
</organism>
<dbReference type="EMBL" id="CAMAPE010000004">
    <property type="protein sequence ID" value="CAH9063116.1"/>
    <property type="molecule type" value="Genomic_DNA"/>
</dbReference>
<sequence>MPMNRVALRCSRYLYHPLLDVKVFASMQDPFINNLAHQLALDSDLVWLVKDLMEPLQNDNDEHVTLNLDAWKCFASLQIWQNQELCSALNQRSLQCPLTMIDTYLKQADLDQLFEEKMSYIKNHSSLELILEDREPVAMMRLGLKSRPP</sequence>
<accession>A0A9P0YK81</accession>
<dbReference type="Proteomes" id="UP001152484">
    <property type="component" value="Unassembled WGS sequence"/>
</dbReference>
<comment type="caution">
    <text evidence="1">The sequence shown here is derived from an EMBL/GenBank/DDBJ whole genome shotgun (WGS) entry which is preliminary data.</text>
</comment>
<keyword evidence="2" id="KW-1185">Reference proteome</keyword>
<gene>
    <name evidence="1" type="ORF">CEURO_LOCUS2009</name>
</gene>
<name>A0A9P0YK81_CUSEU</name>
<evidence type="ECO:0000313" key="1">
    <source>
        <dbReference type="EMBL" id="CAH9063116.1"/>
    </source>
</evidence>
<reference evidence="1" key="1">
    <citation type="submission" date="2022-07" db="EMBL/GenBank/DDBJ databases">
        <authorList>
            <person name="Macas J."/>
            <person name="Novak P."/>
            <person name="Neumann P."/>
        </authorList>
    </citation>
    <scope>NUCLEOTIDE SEQUENCE</scope>
</reference>
<protein>
    <submittedName>
        <fullName evidence="1">Uncharacterized protein</fullName>
    </submittedName>
</protein>
<evidence type="ECO:0000313" key="2">
    <source>
        <dbReference type="Proteomes" id="UP001152484"/>
    </source>
</evidence>